<feature type="compositionally biased region" description="Polar residues" evidence="1">
    <location>
        <begin position="488"/>
        <end position="498"/>
    </location>
</feature>
<dbReference type="GeneID" id="70124731"/>
<organism evidence="3 4">
    <name type="scientific">Truncatella angustata</name>
    <dbReference type="NCBI Taxonomy" id="152316"/>
    <lineage>
        <taxon>Eukaryota</taxon>
        <taxon>Fungi</taxon>
        <taxon>Dikarya</taxon>
        <taxon>Ascomycota</taxon>
        <taxon>Pezizomycotina</taxon>
        <taxon>Sordariomycetes</taxon>
        <taxon>Xylariomycetidae</taxon>
        <taxon>Amphisphaeriales</taxon>
        <taxon>Sporocadaceae</taxon>
        <taxon>Truncatella</taxon>
    </lineage>
</organism>
<comment type="caution">
    <text evidence="3">The sequence shown here is derived from an EMBL/GenBank/DDBJ whole genome shotgun (WGS) entry which is preliminary data.</text>
</comment>
<dbReference type="Proteomes" id="UP000758603">
    <property type="component" value="Unassembled WGS sequence"/>
</dbReference>
<dbReference type="PANTHER" id="PTHR40370">
    <property type="entry name" value="EXPRESSED PROTEIN"/>
    <property type="match status" value="1"/>
</dbReference>
<evidence type="ECO:0000259" key="2">
    <source>
        <dbReference type="Pfam" id="PF11274"/>
    </source>
</evidence>
<dbReference type="AlphaFoldDB" id="A0A9P8ZYD6"/>
<feature type="region of interest" description="Disordered" evidence="1">
    <location>
        <begin position="271"/>
        <end position="303"/>
    </location>
</feature>
<evidence type="ECO:0000313" key="4">
    <source>
        <dbReference type="Proteomes" id="UP000758603"/>
    </source>
</evidence>
<dbReference type="RefSeq" id="XP_045958186.1">
    <property type="nucleotide sequence ID" value="XM_046095838.1"/>
</dbReference>
<feature type="region of interest" description="Disordered" evidence="1">
    <location>
        <begin position="357"/>
        <end position="425"/>
    </location>
</feature>
<name>A0A9P8ZYD6_9PEZI</name>
<dbReference type="SUPFAM" id="SSF55961">
    <property type="entry name" value="Bet v1-like"/>
    <property type="match status" value="1"/>
</dbReference>
<feature type="compositionally biased region" description="Basic and acidic residues" evidence="1">
    <location>
        <begin position="411"/>
        <end position="420"/>
    </location>
</feature>
<dbReference type="InterPro" id="IPR024500">
    <property type="entry name" value="DUF3074"/>
</dbReference>
<dbReference type="InterPro" id="IPR023393">
    <property type="entry name" value="START-like_dom_sf"/>
</dbReference>
<dbReference type="OrthoDB" id="5403181at2759"/>
<gene>
    <name evidence="3" type="ORF">BKA67DRAFT_264481</name>
</gene>
<proteinExistence type="predicted"/>
<evidence type="ECO:0000313" key="3">
    <source>
        <dbReference type="EMBL" id="KAH6653916.1"/>
    </source>
</evidence>
<reference evidence="3" key="1">
    <citation type="journal article" date="2021" name="Nat. Commun.">
        <title>Genetic determinants of endophytism in the Arabidopsis root mycobiome.</title>
        <authorList>
            <person name="Mesny F."/>
            <person name="Miyauchi S."/>
            <person name="Thiergart T."/>
            <person name="Pickel B."/>
            <person name="Atanasova L."/>
            <person name="Karlsson M."/>
            <person name="Huettel B."/>
            <person name="Barry K.W."/>
            <person name="Haridas S."/>
            <person name="Chen C."/>
            <person name="Bauer D."/>
            <person name="Andreopoulos W."/>
            <person name="Pangilinan J."/>
            <person name="LaButti K."/>
            <person name="Riley R."/>
            <person name="Lipzen A."/>
            <person name="Clum A."/>
            <person name="Drula E."/>
            <person name="Henrissat B."/>
            <person name="Kohler A."/>
            <person name="Grigoriev I.V."/>
            <person name="Martin F.M."/>
            <person name="Hacquard S."/>
        </authorList>
    </citation>
    <scope>NUCLEOTIDE SEQUENCE</scope>
    <source>
        <strain evidence="3">MPI-SDFR-AT-0073</strain>
    </source>
</reference>
<feature type="compositionally biased region" description="Basic and acidic residues" evidence="1">
    <location>
        <begin position="357"/>
        <end position="370"/>
    </location>
</feature>
<keyword evidence="4" id="KW-1185">Reference proteome</keyword>
<feature type="domain" description="DUF3074" evidence="2">
    <location>
        <begin position="99"/>
        <end position="351"/>
    </location>
</feature>
<accession>A0A9P8ZYD6</accession>
<dbReference type="Pfam" id="PF11274">
    <property type="entry name" value="DUF3074"/>
    <property type="match status" value="1"/>
</dbReference>
<dbReference type="PANTHER" id="PTHR40370:SF1">
    <property type="entry name" value="DUF3074 DOMAIN-CONTAINING PROTEIN"/>
    <property type="match status" value="1"/>
</dbReference>
<feature type="region of interest" description="Disordered" evidence="1">
    <location>
        <begin position="440"/>
        <end position="624"/>
    </location>
</feature>
<feature type="compositionally biased region" description="Basic and acidic residues" evidence="1">
    <location>
        <begin position="527"/>
        <end position="624"/>
    </location>
</feature>
<protein>
    <recommendedName>
        <fullName evidence="2">DUF3074 domain-containing protein</fullName>
    </recommendedName>
</protein>
<dbReference type="Gene3D" id="3.30.530.20">
    <property type="match status" value="1"/>
</dbReference>
<feature type="compositionally biased region" description="Low complexity" evidence="1">
    <location>
        <begin position="271"/>
        <end position="288"/>
    </location>
</feature>
<dbReference type="EMBL" id="JAGPXC010000004">
    <property type="protein sequence ID" value="KAH6653916.1"/>
    <property type="molecule type" value="Genomic_DNA"/>
</dbReference>
<sequence length="687" mass="75605">MSPSHHDVFKALAPIDWDTIDQDDLKGFLTETFQEAQCLIDSIPVSLPTKAKLPDRAPKTSHKAEHLRKEWKDVTLNPKDNPLGVNIYKMSSKDKKGAWFARRSVHDVLSFDHWKLGMQAEFAESLKVQGEAGAGKIRGIGADRKVVDTTVDGCGKMEVYQLSAQFPGPTTPREFVTLLLSTDSAVDSGSQEGLAKSRYYMLVSKPCNHPETPPRSDYIRGQYESVEFIREIKVDRPLRKVRSSLDLGHEEAAAATRQSAPDDLAKEALTRSARSAAMASTTSDSAGTEGRKRGKTISFAEENKGDEDVETLVEWIMVTRSDPGGSVPRFMVERGTPAGIAGDAEKFLKWVQSKRPEDLANAPHTDEKIASEPSPAEPLSARPTPRALSQGTIDPVSKTNSDSTLKPSPEPQHEEYEDPRPGGFYGMIAQALGAVAARLPEGLPNPLGSSVGGDTESDLSASRLIDDDDSSSIQSFHSIDSDLDGDSKISTTDENNIISPVISASGDAEVQSTLSSESAAGKSTAPSHHERELRKLEDKKRRATEKLQRARERALSKKGTDTEKDEAALVKLKEKHDRDIQKQEEKFKRDLKKLDEKRANEQRKAEEKARKQAEKENKQNLSMELEKVKAERDVALKQIDVLKEQIGELQGQNTLLVAKLGKKSSPELIDSIRRADSFKISNAKVQG</sequence>
<evidence type="ECO:0000256" key="1">
    <source>
        <dbReference type="SAM" id="MobiDB-lite"/>
    </source>
</evidence>
<feature type="compositionally biased region" description="Polar residues" evidence="1">
    <location>
        <begin position="387"/>
        <end position="406"/>
    </location>
</feature>